<keyword evidence="3" id="KW-1185">Reference proteome</keyword>
<dbReference type="PANTHER" id="PTHR15948">
    <property type="entry name" value="G-PROTEIN COUPLED RECEPTOR 89-RELATED"/>
    <property type="match status" value="1"/>
</dbReference>
<feature type="transmembrane region" description="Helical" evidence="1">
    <location>
        <begin position="34"/>
        <end position="56"/>
    </location>
</feature>
<evidence type="ECO:0000256" key="1">
    <source>
        <dbReference type="SAM" id="Phobius"/>
    </source>
</evidence>
<name>A0A7N0VA99_KALFE</name>
<dbReference type="InterPro" id="IPR015672">
    <property type="entry name" value="GPHR/GTG"/>
</dbReference>
<evidence type="ECO:0000313" key="2">
    <source>
        <dbReference type="EnsemblPlants" id="Kaladp0267s0004.1.v1.1"/>
    </source>
</evidence>
<keyword evidence="1" id="KW-0472">Membrane</keyword>
<keyword evidence="1" id="KW-1133">Transmembrane helix</keyword>
<dbReference type="GO" id="GO:0009737">
    <property type="term" value="P:response to abscisic acid"/>
    <property type="evidence" value="ECO:0007669"/>
    <property type="project" value="TreeGrafter"/>
</dbReference>
<dbReference type="Proteomes" id="UP000594263">
    <property type="component" value="Unplaced"/>
</dbReference>
<accession>A0A7N0VA99</accession>
<proteinExistence type="predicted"/>
<protein>
    <submittedName>
        <fullName evidence="2">Uncharacterized protein</fullName>
    </submittedName>
</protein>
<dbReference type="AlphaFoldDB" id="A0A7N0VA99"/>
<dbReference type="GO" id="GO:0010427">
    <property type="term" value="F:abscisic acid binding"/>
    <property type="evidence" value="ECO:0007669"/>
    <property type="project" value="TreeGrafter"/>
</dbReference>
<reference evidence="2" key="1">
    <citation type="submission" date="2021-01" db="UniProtKB">
        <authorList>
            <consortium name="EnsemblPlants"/>
        </authorList>
    </citation>
    <scope>IDENTIFICATION</scope>
</reference>
<organism evidence="2 3">
    <name type="scientific">Kalanchoe fedtschenkoi</name>
    <name type="common">Lavender scallops</name>
    <name type="synonym">South American air plant</name>
    <dbReference type="NCBI Taxonomy" id="63787"/>
    <lineage>
        <taxon>Eukaryota</taxon>
        <taxon>Viridiplantae</taxon>
        <taxon>Streptophyta</taxon>
        <taxon>Embryophyta</taxon>
        <taxon>Tracheophyta</taxon>
        <taxon>Spermatophyta</taxon>
        <taxon>Magnoliopsida</taxon>
        <taxon>eudicotyledons</taxon>
        <taxon>Gunneridae</taxon>
        <taxon>Pentapetalae</taxon>
        <taxon>Saxifragales</taxon>
        <taxon>Crassulaceae</taxon>
        <taxon>Kalanchoe</taxon>
    </lineage>
</organism>
<sequence>MARVVILGSLELQGWTGPWFLNTRLYKEYEEKRLLVQIIIFSVVFALSCNLLQLVLFEIIPLLSKHARWMNWKMDLFCLIQLRIFMLPHYNCYFMLHGTG</sequence>
<dbReference type="EnsemblPlants" id="Kaladp0267s0004.1.v1.1">
    <property type="protein sequence ID" value="Kaladp0267s0004.1.v1.1"/>
    <property type="gene ID" value="Kaladp0267s0004.v1.1"/>
</dbReference>
<keyword evidence="1" id="KW-0812">Transmembrane</keyword>
<dbReference type="PANTHER" id="PTHR15948:SF0">
    <property type="entry name" value="GOLGI PH REGULATOR A-RELATED"/>
    <property type="match status" value="1"/>
</dbReference>
<evidence type="ECO:0000313" key="3">
    <source>
        <dbReference type="Proteomes" id="UP000594263"/>
    </source>
</evidence>
<dbReference type="Gramene" id="Kaladp0267s0004.1.v1.1">
    <property type="protein sequence ID" value="Kaladp0267s0004.1.v1.1"/>
    <property type="gene ID" value="Kaladp0267s0004.v1.1"/>
</dbReference>